<dbReference type="InterPro" id="IPR029472">
    <property type="entry name" value="Copia-like_N"/>
</dbReference>
<dbReference type="Gene3D" id="3.90.470.10">
    <property type="entry name" value="Ribosomal protein L22/L17"/>
    <property type="match status" value="1"/>
</dbReference>
<dbReference type="PANTHER" id="PTHR37610">
    <property type="entry name" value="CCHC-TYPE DOMAIN-CONTAINING PROTEIN"/>
    <property type="match status" value="1"/>
</dbReference>
<comment type="function">
    <text evidence="1">The globular domain of the protein is located near the polypeptide exit tunnel on the outside of the subunit, while an extended beta-hairpin is found that lines the wall of the exit tunnel in the center of the 70S ribosome.</text>
</comment>
<dbReference type="Gene3D" id="4.10.60.10">
    <property type="entry name" value="Zinc finger, CCHC-type"/>
    <property type="match status" value="1"/>
</dbReference>
<sequence>MILKEKRSSCKLIDRKRKHGKRSPKKVNLVAALVRGMLAKDALMQLELTIKGAAKTVYQVIHSARANASHNHGLDPERLIVAEAFVGKGYFKKRLAFHAKGRSRLIMRPECRLTVVNLSTLLGFIFPSSLHHSHHKFFSSFPKFFRIIKTEDLFLLWYQSSSRRALLCTLNFVFFYEFRSSRFLVPNLEFFVSLSDMAETVGTEGTTVQLSQPNATNQSVEQLNLMNNCLYLHPSENPAVPLVSPALDSTNYHSWSKSIITALSAKNKVEFVLGTCPCPLKNHPTYSAWHRCNNMVVSWLVHSVSIPIRQSIVWMDIALDIWNDLKSRYSSGDLSRISDLQLGVASLHQGELTVTDYFTKLRIIWDELENFRPNPVCICETKCSCFVAFTSLINQRKCEDQAMQFLRGLNEQYLNIKFHVLLMEPIPPITKKFSLVVQQERQLDNNFSVSNINSANSNRISSSVICTFCGKNGHTENVCFRKVGFPNQENKSFKNNGNKKMCTHCGRNGHTIETCYKKHGYPPGYKFYGSKTNQVNNIVISDYVLSEPCQKEQEKGEYHLTAQQYQVLSDLFRQSTNNNTAANIQVNRVGSFTADTNHKMAKRSPTGNILTLNNLQHGRNYWILDSGATDHVCSSLSEFTSYKSIKPISISLPNGHHVFAKYSGTVIFNHKFYLIDVLYVPQLSFNLVSTSKLSLNMNCSLIFSSNNCMIQDNTTKERIGIVSVKAGLYAFESSFFRNTATHTIAHSFNCTVKDINLWHYRMGHLSDERLNVLRTKYSYIPAEKPHVISLHTKSEVRNHIVNFIAYVENQFKTTVKTIRTDNGAEFAMKNLFSSKGIVHQTTCVETPEQNDSCMNSNSLSLPIPHNYDSSCDIIFQNDCHPHETMGTAQIDVDMDPNQNEETLDDTQIDDLNIPLRRSNRQRKAPAYLADFQTDLTTSNSVSTKYPINNFVSYKSLSPAFKCTVLSISSHSEPHTYREASKHACWKQAMQEELIALDANQTWQMISANV</sequence>
<dbReference type="InterPro" id="IPR036397">
    <property type="entry name" value="RNaseH_sf"/>
</dbReference>
<comment type="similarity">
    <text evidence="3 10">Belongs to the universal ribosomal protein uL22 family.</text>
</comment>
<dbReference type="Pfam" id="PF00237">
    <property type="entry name" value="Ribosomal_L22"/>
    <property type="match status" value="1"/>
</dbReference>
<evidence type="ECO:0000256" key="1">
    <source>
        <dbReference type="ARBA" id="ARBA00003478"/>
    </source>
</evidence>
<organism evidence="13">
    <name type="scientific">Phaseolus vulgaris</name>
    <name type="common">Kidney bean</name>
    <name type="synonym">French bean</name>
    <dbReference type="NCBI Taxonomy" id="3885"/>
    <lineage>
        <taxon>Eukaryota</taxon>
        <taxon>Viridiplantae</taxon>
        <taxon>Streptophyta</taxon>
        <taxon>Embryophyta</taxon>
        <taxon>Tracheophyta</taxon>
        <taxon>Spermatophyta</taxon>
        <taxon>Magnoliopsida</taxon>
        <taxon>eudicotyledons</taxon>
        <taxon>Gunneridae</taxon>
        <taxon>Pentapetalae</taxon>
        <taxon>rosids</taxon>
        <taxon>fabids</taxon>
        <taxon>Fabales</taxon>
        <taxon>Fabaceae</taxon>
        <taxon>Papilionoideae</taxon>
        <taxon>50 kb inversion clade</taxon>
        <taxon>NPAAA clade</taxon>
        <taxon>indigoferoid/millettioid clade</taxon>
        <taxon>Phaseoleae</taxon>
        <taxon>Phaseolus</taxon>
    </lineage>
</organism>
<dbReference type="GO" id="GO:0015934">
    <property type="term" value="C:large ribosomal subunit"/>
    <property type="evidence" value="ECO:0007669"/>
    <property type="project" value="InterPro"/>
</dbReference>
<evidence type="ECO:0000256" key="3">
    <source>
        <dbReference type="ARBA" id="ARBA00009451"/>
    </source>
</evidence>
<evidence type="ECO:0000256" key="6">
    <source>
        <dbReference type="ARBA" id="ARBA00022980"/>
    </source>
</evidence>
<proteinExistence type="inferred from homology"/>
<dbReference type="Pfam" id="PF22936">
    <property type="entry name" value="Pol_BBD"/>
    <property type="match status" value="1"/>
</dbReference>
<dbReference type="SUPFAM" id="SSF54843">
    <property type="entry name" value="Ribosomal protein L22"/>
    <property type="match status" value="1"/>
</dbReference>
<dbReference type="PANTHER" id="PTHR37610:SF55">
    <property type="entry name" value="RETROTRANSPOSON COPIA-LIKE N-TERMINAL DOMAIN-CONTAINING PROTEIN"/>
    <property type="match status" value="1"/>
</dbReference>
<dbReference type="EMBL" id="HQ632856">
    <property type="protein sequence ID" value="AER13167.1"/>
    <property type="molecule type" value="Genomic_DNA"/>
</dbReference>
<dbReference type="Gene3D" id="3.30.420.10">
    <property type="entry name" value="Ribonuclease H-like superfamily/Ribonuclease H"/>
    <property type="match status" value="1"/>
</dbReference>
<evidence type="ECO:0000259" key="12">
    <source>
        <dbReference type="Pfam" id="PF22936"/>
    </source>
</evidence>
<dbReference type="InterPro" id="IPR036394">
    <property type="entry name" value="Ribosomal_uL22_sf"/>
</dbReference>
<keyword evidence="4" id="KW-0699">rRNA-binding</keyword>
<dbReference type="GO" id="GO:0003735">
    <property type="term" value="F:structural constituent of ribosome"/>
    <property type="evidence" value="ECO:0007669"/>
    <property type="project" value="InterPro"/>
</dbReference>
<evidence type="ECO:0000256" key="9">
    <source>
        <dbReference type="ARBA" id="ARBA00035416"/>
    </source>
</evidence>
<keyword evidence="6 10" id="KW-0689">Ribosomal protein</keyword>
<evidence type="ECO:0000256" key="8">
    <source>
        <dbReference type="ARBA" id="ARBA00035285"/>
    </source>
</evidence>
<dbReference type="InterPro" id="IPR001063">
    <property type="entry name" value="Ribosomal_uL22"/>
</dbReference>
<reference evidence="13" key="1">
    <citation type="submission" date="2010-11" db="EMBL/GenBank/DDBJ databases">
        <title>Evolution of the Rpp4 Asian soybean rust resistance locus in legumes.</title>
        <authorList>
            <person name="Freeman B.C."/>
            <person name="Lincoln L.M."/>
            <person name="Graham M.A."/>
        </authorList>
    </citation>
    <scope>NUCLEOTIDE SEQUENCE</scope>
</reference>
<evidence type="ECO:0000256" key="5">
    <source>
        <dbReference type="ARBA" id="ARBA00022884"/>
    </source>
</evidence>
<dbReference type="Pfam" id="PF14244">
    <property type="entry name" value="Retrotran_gag_3"/>
    <property type="match status" value="1"/>
</dbReference>
<name>G8DCY2_PHAVU</name>
<feature type="domain" description="Retrovirus-related Pol polyprotein from transposon TNT 1-94-like beta-barrel" evidence="12">
    <location>
        <begin position="622"/>
        <end position="694"/>
    </location>
</feature>
<dbReference type="CDD" id="cd00336">
    <property type="entry name" value="Ribosomal_L22"/>
    <property type="match status" value="1"/>
</dbReference>
<dbReference type="InterPro" id="IPR012337">
    <property type="entry name" value="RNaseH-like_sf"/>
</dbReference>
<keyword evidence="7 10" id="KW-0687">Ribonucleoprotein</keyword>
<dbReference type="GO" id="GO:0019843">
    <property type="term" value="F:rRNA binding"/>
    <property type="evidence" value="ECO:0007669"/>
    <property type="project" value="UniProtKB-KW"/>
</dbReference>
<dbReference type="InterPro" id="IPR005727">
    <property type="entry name" value="Ribosomal_uL22_bac/chlpt-type"/>
</dbReference>
<dbReference type="InterPro" id="IPR054722">
    <property type="entry name" value="PolX-like_BBD"/>
</dbReference>
<evidence type="ECO:0000259" key="11">
    <source>
        <dbReference type="Pfam" id="PF14244"/>
    </source>
</evidence>
<protein>
    <recommendedName>
        <fullName evidence="8">Large ribosomal subunit protein uL22c</fullName>
    </recommendedName>
    <alternativeName>
        <fullName evidence="9">50S ribosomal protein L22, chloroplastic</fullName>
    </alternativeName>
</protein>
<evidence type="ECO:0000256" key="2">
    <source>
        <dbReference type="ARBA" id="ARBA00003611"/>
    </source>
</evidence>
<evidence type="ECO:0000313" key="13">
    <source>
        <dbReference type="EMBL" id="AER13167.1"/>
    </source>
</evidence>
<feature type="domain" description="Retrotransposon Copia-like N-terminal" evidence="11">
    <location>
        <begin position="233"/>
        <end position="279"/>
    </location>
</feature>
<dbReference type="AlphaFoldDB" id="G8DCY2"/>
<accession>G8DCY2</accession>
<dbReference type="SUPFAM" id="SSF53098">
    <property type="entry name" value="Ribonuclease H-like"/>
    <property type="match status" value="1"/>
</dbReference>
<evidence type="ECO:0000256" key="4">
    <source>
        <dbReference type="ARBA" id="ARBA00022730"/>
    </source>
</evidence>
<dbReference type="NCBIfam" id="TIGR01044">
    <property type="entry name" value="rplV_bact"/>
    <property type="match status" value="1"/>
</dbReference>
<evidence type="ECO:0000256" key="7">
    <source>
        <dbReference type="ARBA" id="ARBA00023274"/>
    </source>
</evidence>
<evidence type="ECO:0000256" key="10">
    <source>
        <dbReference type="RuleBase" id="RU004005"/>
    </source>
</evidence>
<keyword evidence="5" id="KW-0694">RNA-binding</keyword>
<comment type="function">
    <text evidence="2">This protein binds specifically to 23S rRNA.</text>
</comment>
<dbReference type="GO" id="GO:0006412">
    <property type="term" value="P:translation"/>
    <property type="evidence" value="ECO:0007669"/>
    <property type="project" value="InterPro"/>
</dbReference>